<protein>
    <submittedName>
        <fullName evidence="1">Uncharacterized protein</fullName>
    </submittedName>
</protein>
<accession>U5CTM1</accession>
<proteinExistence type="predicted"/>
<dbReference type="AlphaFoldDB" id="U5CTM1"/>
<evidence type="ECO:0000313" key="1">
    <source>
        <dbReference type="EMBL" id="ERN16611.1"/>
    </source>
</evidence>
<dbReference type="HOGENOM" id="CLU_1604952_0_0_1"/>
<keyword evidence="2" id="KW-1185">Reference proteome</keyword>
<evidence type="ECO:0000313" key="2">
    <source>
        <dbReference type="Proteomes" id="UP000017836"/>
    </source>
</evidence>
<dbReference type="Proteomes" id="UP000017836">
    <property type="component" value="Unassembled WGS sequence"/>
</dbReference>
<name>U5CTM1_AMBTC</name>
<organism evidence="1 2">
    <name type="scientific">Amborella trichopoda</name>
    <dbReference type="NCBI Taxonomy" id="13333"/>
    <lineage>
        <taxon>Eukaryota</taxon>
        <taxon>Viridiplantae</taxon>
        <taxon>Streptophyta</taxon>
        <taxon>Embryophyta</taxon>
        <taxon>Tracheophyta</taxon>
        <taxon>Spermatophyta</taxon>
        <taxon>Magnoliopsida</taxon>
        <taxon>Amborellales</taxon>
        <taxon>Amborellaceae</taxon>
        <taxon>Amborella</taxon>
    </lineage>
</organism>
<sequence length="166" mass="19491">MEEVGSRQRMDGKIAEGSQRGRAAEWLSRGVWLKWRWKRIEKVEVTGEERGTRLAEVKRRKMGEQLNGKVIVMWLVSGSNRKFESGGWLQLLRRQEDSRMGWRESSDGLQVAEKKVEELLVVEQQWRKRREEGVGLLMTIAKGEAAQMERGWQRQRWVPAEWAATR</sequence>
<dbReference type="EMBL" id="KI392418">
    <property type="protein sequence ID" value="ERN16611.1"/>
    <property type="molecule type" value="Genomic_DNA"/>
</dbReference>
<dbReference type="Gramene" id="ERN16611">
    <property type="protein sequence ID" value="ERN16611"/>
    <property type="gene ID" value="AMTR_s00051p00029460"/>
</dbReference>
<gene>
    <name evidence="1" type="ORF">AMTR_s00051p00029460</name>
</gene>
<reference evidence="2" key="1">
    <citation type="journal article" date="2013" name="Science">
        <title>The Amborella genome and the evolution of flowering plants.</title>
        <authorList>
            <consortium name="Amborella Genome Project"/>
        </authorList>
    </citation>
    <scope>NUCLEOTIDE SEQUENCE [LARGE SCALE GENOMIC DNA]</scope>
</reference>